<feature type="domain" description="HTH myb-type" evidence="9">
    <location>
        <begin position="48"/>
        <end position="103"/>
    </location>
</feature>
<evidence type="ECO:0000313" key="11">
    <source>
        <dbReference type="Proteomes" id="UP000029120"/>
    </source>
</evidence>
<keyword evidence="11" id="KW-1185">Reference proteome</keyword>
<keyword evidence="4" id="KW-0238">DNA-binding</keyword>
<dbReference type="SUPFAM" id="SSF46689">
    <property type="entry name" value="Homeodomain-like"/>
    <property type="match status" value="1"/>
</dbReference>
<dbReference type="Gene3D" id="1.10.10.60">
    <property type="entry name" value="Homeodomain-like"/>
    <property type="match status" value="2"/>
</dbReference>
<proteinExistence type="predicted"/>
<dbReference type="PROSITE" id="PS50090">
    <property type="entry name" value="MYB_LIKE"/>
    <property type="match status" value="2"/>
</dbReference>
<evidence type="ECO:0000256" key="4">
    <source>
        <dbReference type="ARBA" id="ARBA00023125"/>
    </source>
</evidence>
<comment type="subcellular location">
    <subcellularLocation>
        <location evidence="1">Nucleus</location>
    </subcellularLocation>
</comment>
<dbReference type="PANTHER" id="PTHR45614">
    <property type="entry name" value="MYB PROTEIN-RELATED"/>
    <property type="match status" value="1"/>
</dbReference>
<evidence type="ECO:0000256" key="5">
    <source>
        <dbReference type="ARBA" id="ARBA00023163"/>
    </source>
</evidence>
<dbReference type="PANTHER" id="PTHR45614:SF229">
    <property type="entry name" value="MYB TRANSCRIPTION FACTOR-LIKE PROTEIN-RELATED"/>
    <property type="match status" value="1"/>
</dbReference>
<name>A0A087GY62_ARAAL</name>
<dbReference type="InterPro" id="IPR050560">
    <property type="entry name" value="MYB_TF"/>
</dbReference>
<dbReference type="PROSITE" id="PS51294">
    <property type="entry name" value="HTH_MYB"/>
    <property type="match status" value="2"/>
</dbReference>
<dbReference type="Gramene" id="KFK34814">
    <property type="protein sequence ID" value="KFK34814"/>
    <property type="gene ID" value="AALP_AA5G196700"/>
</dbReference>
<dbReference type="FunFam" id="1.10.10.60:FF:000344">
    <property type="entry name" value="Transcription factor MYB44"/>
    <property type="match status" value="1"/>
</dbReference>
<keyword evidence="6" id="KW-0539">Nucleus</keyword>
<evidence type="ECO:0000259" key="9">
    <source>
        <dbReference type="PROSITE" id="PS51294"/>
    </source>
</evidence>
<dbReference type="InterPro" id="IPR017930">
    <property type="entry name" value="Myb_dom"/>
</dbReference>
<feature type="domain" description="Myb-like" evidence="8">
    <location>
        <begin position="53"/>
        <end position="99"/>
    </location>
</feature>
<evidence type="ECO:0000259" key="8">
    <source>
        <dbReference type="PROSITE" id="PS50090"/>
    </source>
</evidence>
<feature type="region of interest" description="Disordered" evidence="7">
    <location>
        <begin position="178"/>
        <end position="204"/>
    </location>
</feature>
<evidence type="ECO:0000256" key="6">
    <source>
        <dbReference type="ARBA" id="ARBA00023242"/>
    </source>
</evidence>
<dbReference type="eggNOG" id="KOG0048">
    <property type="taxonomic scope" value="Eukaryota"/>
</dbReference>
<sequence length="401" mass="43936">MEGEETHQSLPLPSSAVDSDEGINAAIEAELAELDSNGGGGGCGGGIIKSKVKGPWSTEEDAVLTKLVSKLGPRNWSLIARGIPGRSGKSCRLRWCNQLDPCLKRKPFSDEEDHMIISLHAVHGNKWAVIAKMLPGRTDNAIKNHWNSTLRRKYADLWKSGQWMANSVTTAYVKKENVDGVSNPSSKQQLPREEIDSPPKAPQVNDVVMDDVADEPQEQAPIDSNGNAPIDSNAPVDSNVQIESNVFRPVARVGAFSVYNPTSQRNGYRNHNIVPCEGPLIQAAKPDSLAGKFLQSLCDEPHIPSKCGHGCSTYPAETKFSGKSVLGPEFVDYEEPCAVFNQELISIATDLNNIAWIKSGLDNTIVREAEQSLKMDNFNYNDPRVKFSGMMPRQDYFCARS</sequence>
<dbReference type="GO" id="GO:0000981">
    <property type="term" value="F:DNA-binding transcription factor activity, RNA polymerase II-specific"/>
    <property type="evidence" value="ECO:0007669"/>
    <property type="project" value="TreeGrafter"/>
</dbReference>
<dbReference type="EMBL" id="CM002873">
    <property type="protein sequence ID" value="KFK34814.1"/>
    <property type="molecule type" value="Genomic_DNA"/>
</dbReference>
<evidence type="ECO:0000256" key="3">
    <source>
        <dbReference type="ARBA" id="ARBA00023015"/>
    </source>
</evidence>
<keyword evidence="3" id="KW-0805">Transcription regulation</keyword>
<dbReference type="InterPro" id="IPR009057">
    <property type="entry name" value="Homeodomain-like_sf"/>
</dbReference>
<dbReference type="InterPro" id="IPR001005">
    <property type="entry name" value="SANT/Myb"/>
</dbReference>
<dbReference type="GO" id="GO:0016607">
    <property type="term" value="C:nuclear speck"/>
    <property type="evidence" value="ECO:0007669"/>
    <property type="project" value="EnsemblPlants"/>
</dbReference>
<dbReference type="Proteomes" id="UP000029120">
    <property type="component" value="Chromosome 5"/>
</dbReference>
<evidence type="ECO:0000313" key="10">
    <source>
        <dbReference type="EMBL" id="KFK34814.1"/>
    </source>
</evidence>
<dbReference type="SMART" id="SM00717">
    <property type="entry name" value="SANT"/>
    <property type="match status" value="2"/>
</dbReference>
<dbReference type="GO" id="GO:0000978">
    <property type="term" value="F:RNA polymerase II cis-regulatory region sequence-specific DNA binding"/>
    <property type="evidence" value="ECO:0007669"/>
    <property type="project" value="TreeGrafter"/>
</dbReference>
<accession>A0A087GY62</accession>
<dbReference type="CDD" id="cd00167">
    <property type="entry name" value="SANT"/>
    <property type="match status" value="2"/>
</dbReference>
<dbReference type="Pfam" id="PF00249">
    <property type="entry name" value="Myb_DNA-binding"/>
    <property type="match status" value="2"/>
</dbReference>
<feature type="domain" description="Myb-like" evidence="8">
    <location>
        <begin position="100"/>
        <end position="150"/>
    </location>
</feature>
<evidence type="ECO:0000256" key="2">
    <source>
        <dbReference type="ARBA" id="ARBA00022737"/>
    </source>
</evidence>
<organism evidence="10 11">
    <name type="scientific">Arabis alpina</name>
    <name type="common">Alpine rock-cress</name>
    <dbReference type="NCBI Taxonomy" id="50452"/>
    <lineage>
        <taxon>Eukaryota</taxon>
        <taxon>Viridiplantae</taxon>
        <taxon>Streptophyta</taxon>
        <taxon>Embryophyta</taxon>
        <taxon>Tracheophyta</taxon>
        <taxon>Spermatophyta</taxon>
        <taxon>Magnoliopsida</taxon>
        <taxon>eudicotyledons</taxon>
        <taxon>Gunneridae</taxon>
        <taxon>Pentapetalae</taxon>
        <taxon>rosids</taxon>
        <taxon>malvids</taxon>
        <taxon>Brassicales</taxon>
        <taxon>Brassicaceae</taxon>
        <taxon>Arabideae</taxon>
        <taxon>Arabis</taxon>
    </lineage>
</organism>
<dbReference type="OMA" id="IDYEEPP"/>
<evidence type="ECO:0000256" key="7">
    <source>
        <dbReference type="SAM" id="MobiDB-lite"/>
    </source>
</evidence>
<dbReference type="AlphaFoldDB" id="A0A087GY62"/>
<dbReference type="FunFam" id="1.10.10.60:FF:000060">
    <property type="entry name" value="MYB transcription factor"/>
    <property type="match status" value="1"/>
</dbReference>
<keyword evidence="2" id="KW-0677">Repeat</keyword>
<feature type="region of interest" description="Disordered" evidence="7">
    <location>
        <begin position="217"/>
        <end position="236"/>
    </location>
</feature>
<gene>
    <name evidence="10" type="ordered locus">AALP_Aa5g196700</name>
</gene>
<feature type="compositionally biased region" description="Polar residues" evidence="7">
    <location>
        <begin position="180"/>
        <end position="189"/>
    </location>
</feature>
<reference evidence="11" key="1">
    <citation type="journal article" date="2015" name="Nat. Plants">
        <title>Genome expansion of Arabis alpina linked with retrotransposition and reduced symmetric DNA methylation.</title>
        <authorList>
            <person name="Willing E.M."/>
            <person name="Rawat V."/>
            <person name="Mandakova T."/>
            <person name="Maumus F."/>
            <person name="James G.V."/>
            <person name="Nordstroem K.J."/>
            <person name="Becker C."/>
            <person name="Warthmann N."/>
            <person name="Chica C."/>
            <person name="Szarzynska B."/>
            <person name="Zytnicki M."/>
            <person name="Albani M.C."/>
            <person name="Kiefer C."/>
            <person name="Bergonzi S."/>
            <person name="Castaings L."/>
            <person name="Mateos J.L."/>
            <person name="Berns M.C."/>
            <person name="Bujdoso N."/>
            <person name="Piofczyk T."/>
            <person name="de Lorenzo L."/>
            <person name="Barrero-Sicilia C."/>
            <person name="Mateos I."/>
            <person name="Piednoel M."/>
            <person name="Hagmann J."/>
            <person name="Chen-Min-Tao R."/>
            <person name="Iglesias-Fernandez R."/>
            <person name="Schuster S.C."/>
            <person name="Alonso-Blanco C."/>
            <person name="Roudier F."/>
            <person name="Carbonero P."/>
            <person name="Paz-Ares J."/>
            <person name="Davis S.J."/>
            <person name="Pecinka A."/>
            <person name="Quesneville H."/>
            <person name="Colot V."/>
            <person name="Lysak M.A."/>
            <person name="Weigel D."/>
            <person name="Coupland G."/>
            <person name="Schneeberger K."/>
        </authorList>
    </citation>
    <scope>NUCLEOTIDE SEQUENCE [LARGE SCALE GENOMIC DNA]</scope>
    <source>
        <strain evidence="11">cv. Pajares</strain>
    </source>
</reference>
<feature type="domain" description="HTH myb-type" evidence="9">
    <location>
        <begin position="104"/>
        <end position="154"/>
    </location>
</feature>
<dbReference type="OrthoDB" id="2143914at2759"/>
<keyword evidence="5" id="KW-0804">Transcription</keyword>
<protein>
    <submittedName>
        <fullName evidence="10">Uncharacterized protein</fullName>
    </submittedName>
</protein>
<evidence type="ECO:0000256" key="1">
    <source>
        <dbReference type="ARBA" id="ARBA00004123"/>
    </source>
</evidence>